<gene>
    <name evidence="2" type="ORF">FGL95_15855</name>
</gene>
<evidence type="ECO:0000313" key="3">
    <source>
        <dbReference type="Proteomes" id="UP000535543"/>
    </source>
</evidence>
<feature type="domain" description="Mycothiol-dependent maleylpyruvate isomerase metal-binding" evidence="1">
    <location>
        <begin position="16"/>
        <end position="129"/>
    </location>
</feature>
<keyword evidence="3" id="KW-1185">Reference proteome</keyword>
<dbReference type="Gene3D" id="1.20.120.450">
    <property type="entry name" value="dinb family like domain"/>
    <property type="match status" value="1"/>
</dbReference>
<accession>A0A848KL43</accession>
<dbReference type="EMBL" id="VCQU01000005">
    <property type="protein sequence ID" value="NMN96517.1"/>
    <property type="molecule type" value="Genomic_DNA"/>
</dbReference>
<evidence type="ECO:0000313" key="2">
    <source>
        <dbReference type="EMBL" id="NMN96517.1"/>
    </source>
</evidence>
<proteinExistence type="predicted"/>
<dbReference type="SUPFAM" id="SSF109854">
    <property type="entry name" value="DinB/YfiT-like putative metalloenzymes"/>
    <property type="match status" value="1"/>
</dbReference>
<reference evidence="2 3" key="1">
    <citation type="submission" date="2019-05" db="EMBL/GenBank/DDBJ databases">
        <authorList>
            <person name="Lee S.D."/>
        </authorList>
    </citation>
    <scope>NUCLEOTIDE SEQUENCE [LARGE SCALE GENOMIC DNA]</scope>
    <source>
        <strain evidence="2 3">YC2-7</strain>
    </source>
</reference>
<comment type="caution">
    <text evidence="2">The sequence shown here is derived from an EMBL/GenBank/DDBJ whole genome shotgun (WGS) entry which is preliminary data.</text>
</comment>
<protein>
    <submittedName>
        <fullName evidence="2">TIGR03086 family protein</fullName>
    </submittedName>
</protein>
<dbReference type="InterPro" id="IPR034660">
    <property type="entry name" value="DinB/YfiT-like"/>
</dbReference>
<name>A0A848KL43_9NOCA</name>
<dbReference type="InterPro" id="IPR017517">
    <property type="entry name" value="Maleyloyr_isom"/>
</dbReference>
<dbReference type="Pfam" id="PF11716">
    <property type="entry name" value="MDMPI_N"/>
    <property type="match status" value="1"/>
</dbReference>
<dbReference type="GO" id="GO:0046872">
    <property type="term" value="F:metal ion binding"/>
    <property type="evidence" value="ECO:0007669"/>
    <property type="project" value="InterPro"/>
</dbReference>
<dbReference type="AlphaFoldDB" id="A0A848KL43"/>
<reference evidence="2 3" key="2">
    <citation type="submission" date="2020-06" db="EMBL/GenBank/DDBJ databases">
        <title>Antribacter stalactiti gen. nov., sp. nov., a new member of the family Nacardiaceae isolated from a cave.</title>
        <authorList>
            <person name="Kim I.S."/>
        </authorList>
    </citation>
    <scope>NUCLEOTIDE SEQUENCE [LARGE SCALE GENOMIC DNA]</scope>
    <source>
        <strain evidence="2 3">YC2-7</strain>
    </source>
</reference>
<dbReference type="RefSeq" id="WP_169588522.1">
    <property type="nucleotide sequence ID" value="NZ_VCQU01000005.1"/>
</dbReference>
<evidence type="ECO:0000259" key="1">
    <source>
        <dbReference type="Pfam" id="PF11716"/>
    </source>
</evidence>
<dbReference type="InterPro" id="IPR017520">
    <property type="entry name" value="CHP03086"/>
</dbReference>
<organism evidence="2 3">
    <name type="scientific">Antrihabitans stalactiti</name>
    <dbReference type="NCBI Taxonomy" id="2584121"/>
    <lineage>
        <taxon>Bacteria</taxon>
        <taxon>Bacillati</taxon>
        <taxon>Actinomycetota</taxon>
        <taxon>Actinomycetes</taxon>
        <taxon>Mycobacteriales</taxon>
        <taxon>Nocardiaceae</taxon>
        <taxon>Antrihabitans</taxon>
    </lineage>
</organism>
<dbReference type="InterPro" id="IPR024344">
    <property type="entry name" value="MDMPI_metal-binding"/>
</dbReference>
<dbReference type="Proteomes" id="UP000535543">
    <property type="component" value="Unassembled WGS sequence"/>
</dbReference>
<dbReference type="NCBIfam" id="TIGR03086">
    <property type="entry name" value="TIGR03086 family metal-binding protein"/>
    <property type="match status" value="1"/>
</dbReference>
<sequence length="205" mass="21905">MPTNILQLHASAVRLSVTAVSAVRPDSLDRPTPCSEWRLRELLAHMTVQNLGFAAAVEGVEADWELGELGPDPVADYTAASARVVAAFEQVGALERLLDLPEISRTQLIPGSLAIRFHLVDSVVHAWDVSRSLGEQVELDPELGDAAYRIAAKVPDGETRLAPNAAFAPSLPSADSATQLDKIVSLLGRAPDWTSGVVARRRVSG</sequence>
<dbReference type="NCBIfam" id="TIGR03083">
    <property type="entry name" value="maleylpyruvate isomerase family mycothiol-dependent enzyme"/>
    <property type="match status" value="1"/>
</dbReference>